<dbReference type="SUPFAM" id="SSF141571">
    <property type="entry name" value="Pentapeptide repeat-like"/>
    <property type="match status" value="1"/>
</dbReference>
<reference evidence="2" key="1">
    <citation type="journal article" date="2019" name="Int. J. Syst. Evol. Microbiol.">
        <title>The Global Catalogue of Microorganisms (GCM) 10K type strain sequencing project: providing services to taxonomists for standard genome sequencing and annotation.</title>
        <authorList>
            <consortium name="The Broad Institute Genomics Platform"/>
            <consortium name="The Broad Institute Genome Sequencing Center for Infectious Disease"/>
            <person name="Wu L."/>
            <person name="Ma J."/>
        </authorList>
    </citation>
    <scope>NUCLEOTIDE SEQUENCE [LARGE SCALE GENOMIC DNA]</scope>
    <source>
        <strain evidence="2">JCM 18303</strain>
    </source>
</reference>
<dbReference type="PANTHER" id="PTHR14136:SF17">
    <property type="entry name" value="BTB_POZ DOMAIN-CONTAINING PROTEIN KCTD9"/>
    <property type="match status" value="1"/>
</dbReference>
<gene>
    <name evidence="1" type="ORF">GCM10023321_83530</name>
</gene>
<dbReference type="InterPro" id="IPR051082">
    <property type="entry name" value="Pentapeptide-BTB/POZ_domain"/>
</dbReference>
<dbReference type="EMBL" id="BAABJP010000068">
    <property type="protein sequence ID" value="GAA5176064.1"/>
    <property type="molecule type" value="Genomic_DNA"/>
</dbReference>
<accession>A0ABP9RE58</accession>
<comment type="caution">
    <text evidence="1">The sequence shown here is derived from an EMBL/GenBank/DDBJ whole genome shotgun (WGS) entry which is preliminary data.</text>
</comment>
<name>A0ABP9RE58_9PSEU</name>
<dbReference type="RefSeq" id="WP_185065670.1">
    <property type="nucleotide sequence ID" value="NZ_BAABJP010000068.1"/>
</dbReference>
<keyword evidence="2" id="KW-1185">Reference proteome</keyword>
<dbReference type="Gene3D" id="2.160.20.80">
    <property type="entry name" value="E3 ubiquitin-protein ligase SopA"/>
    <property type="match status" value="1"/>
</dbReference>
<evidence type="ECO:0000313" key="2">
    <source>
        <dbReference type="Proteomes" id="UP001428817"/>
    </source>
</evidence>
<sequence length="269" mass="28868">MDIRAELRADCASCFGLCCVALPFTASADFAFDKEAGEPCVNLLADHRCGIHGSLRERGFTGCTVFDCLGAGQKVSRVASGGHGWRDDPDVADRMFRAFPVVRALHELLWYLADALGRPEARPVHADLRAAADKIDRLTRAESFAEVDPAALRGEVDVPLRRASELVRGGGRPDRRGRDLIGAKLRGADLSGADLRGAYLIGADLSGANLRLADLIGADLRAANLAGADLRDCLYLTQFQVNAASGDLATRLPAVLERPTHWPAREPQG</sequence>
<proteinExistence type="predicted"/>
<dbReference type="Proteomes" id="UP001428817">
    <property type="component" value="Unassembled WGS sequence"/>
</dbReference>
<evidence type="ECO:0000313" key="1">
    <source>
        <dbReference type="EMBL" id="GAA5176064.1"/>
    </source>
</evidence>
<organism evidence="1 2">
    <name type="scientific">Pseudonocardia eucalypti</name>
    <dbReference type="NCBI Taxonomy" id="648755"/>
    <lineage>
        <taxon>Bacteria</taxon>
        <taxon>Bacillati</taxon>
        <taxon>Actinomycetota</taxon>
        <taxon>Actinomycetes</taxon>
        <taxon>Pseudonocardiales</taxon>
        <taxon>Pseudonocardiaceae</taxon>
        <taxon>Pseudonocardia</taxon>
    </lineage>
</organism>
<protein>
    <submittedName>
        <fullName evidence="1">Pentapeptide repeat-containing protein</fullName>
    </submittedName>
</protein>
<dbReference type="Pfam" id="PF00805">
    <property type="entry name" value="Pentapeptide"/>
    <property type="match status" value="1"/>
</dbReference>
<dbReference type="PANTHER" id="PTHR14136">
    <property type="entry name" value="BTB_POZ DOMAIN-CONTAINING PROTEIN KCTD9"/>
    <property type="match status" value="1"/>
</dbReference>
<dbReference type="InterPro" id="IPR001646">
    <property type="entry name" value="5peptide_repeat"/>
</dbReference>